<keyword evidence="1" id="KW-1133">Transmembrane helix</keyword>
<protein>
    <submittedName>
        <fullName evidence="2">Uncharacterized protein</fullName>
    </submittedName>
</protein>
<dbReference type="AlphaFoldDB" id="A0A0X8DAA2"/>
<accession>A0A0X8DAA2</accession>
<dbReference type="RefSeq" id="WP_038035049.1">
    <property type="nucleotide sequence ID" value="NZ_AIJQ01000002.1"/>
</dbReference>
<feature type="transmembrane region" description="Helical" evidence="1">
    <location>
        <begin position="12"/>
        <end position="34"/>
    </location>
</feature>
<name>A0A0X8DAA2_9DEIN</name>
<organism evidence="2 3">
    <name type="scientific">Thermus parvatiensis</name>
    <dbReference type="NCBI Taxonomy" id="456163"/>
    <lineage>
        <taxon>Bacteria</taxon>
        <taxon>Thermotogati</taxon>
        <taxon>Deinococcota</taxon>
        <taxon>Deinococci</taxon>
        <taxon>Thermales</taxon>
        <taxon>Thermaceae</taxon>
        <taxon>Thermus</taxon>
    </lineage>
</organism>
<evidence type="ECO:0000313" key="2">
    <source>
        <dbReference type="EMBL" id="AMA76141.1"/>
    </source>
</evidence>
<feature type="transmembrane region" description="Helical" evidence="1">
    <location>
        <begin position="40"/>
        <end position="59"/>
    </location>
</feature>
<reference evidence="2 3" key="1">
    <citation type="submission" date="2016-01" db="EMBL/GenBank/DDBJ databases">
        <title>Genome sequence of Thermus parvatiensis, a thermophile isolated from a hot water spring.</title>
        <authorList>
            <person name="Tripathi C."/>
            <person name="Lal R."/>
        </authorList>
    </citation>
    <scope>NUCLEOTIDE SEQUENCE [LARGE SCALE GENOMIC DNA]</scope>
    <source>
        <strain evidence="2 3">RL</strain>
    </source>
</reference>
<dbReference type="KEGG" id="tpar:AV541_09645"/>
<keyword evidence="1" id="KW-0472">Membrane</keyword>
<evidence type="ECO:0000256" key="1">
    <source>
        <dbReference type="SAM" id="Phobius"/>
    </source>
</evidence>
<keyword evidence="1" id="KW-0812">Transmembrane</keyword>
<proteinExistence type="predicted"/>
<evidence type="ECO:0000313" key="3">
    <source>
        <dbReference type="Proteomes" id="UP000061630"/>
    </source>
</evidence>
<gene>
    <name evidence="2" type="ORF">AV541_09645</name>
</gene>
<dbReference type="EMBL" id="CP014141">
    <property type="protein sequence ID" value="AMA76141.1"/>
    <property type="molecule type" value="Genomic_DNA"/>
</dbReference>
<sequence length="142" mass="15511">MSVQDFLPQGQVWLVWLVQALLAAGLIALLSGLIVRVVSAIPVVGPVLAAAVRMLFANYEKWLSERVPKLAEQAVLATEERWRKVGPQYDPSARAEAKLREAMEALQQMAPGLPRDIAQRQIEAALARIRAMGMEQKAGGGK</sequence>
<dbReference type="Proteomes" id="UP000061630">
    <property type="component" value="Chromosome"/>
</dbReference>